<dbReference type="GO" id="GO:0046872">
    <property type="term" value="F:metal ion binding"/>
    <property type="evidence" value="ECO:0007669"/>
    <property type="project" value="InterPro"/>
</dbReference>
<evidence type="ECO:0000313" key="3">
    <source>
        <dbReference type="Proteomes" id="UP000527616"/>
    </source>
</evidence>
<comment type="caution">
    <text evidence="2">The sequence shown here is derived from an EMBL/GenBank/DDBJ whole genome shotgun (WGS) entry which is preliminary data.</text>
</comment>
<dbReference type="Gene3D" id="1.20.120.450">
    <property type="entry name" value="dinb family like domain"/>
    <property type="match status" value="1"/>
</dbReference>
<proteinExistence type="predicted"/>
<dbReference type="RefSeq" id="WP_179445863.1">
    <property type="nucleotide sequence ID" value="NZ_JACBZS010000001.1"/>
</dbReference>
<dbReference type="InterPro" id="IPR036527">
    <property type="entry name" value="SCP2_sterol-bd_dom_sf"/>
</dbReference>
<dbReference type="Pfam" id="PF11716">
    <property type="entry name" value="MDMPI_N"/>
    <property type="match status" value="1"/>
</dbReference>
<evidence type="ECO:0000259" key="1">
    <source>
        <dbReference type="Pfam" id="PF11716"/>
    </source>
</evidence>
<accession>A0A7Z0DAX5</accession>
<keyword evidence="3" id="KW-1185">Reference proteome</keyword>
<evidence type="ECO:0000313" key="2">
    <source>
        <dbReference type="EMBL" id="NYI72128.1"/>
    </source>
</evidence>
<keyword evidence="2" id="KW-0670">Pyruvate</keyword>
<gene>
    <name evidence="2" type="ORF">GGQ54_002688</name>
</gene>
<reference evidence="2 3" key="1">
    <citation type="submission" date="2020-07" db="EMBL/GenBank/DDBJ databases">
        <title>Sequencing the genomes of 1000 actinobacteria strains.</title>
        <authorList>
            <person name="Klenk H.-P."/>
        </authorList>
    </citation>
    <scope>NUCLEOTIDE SEQUENCE [LARGE SCALE GENOMIC DNA]</scope>
    <source>
        <strain evidence="2 3">DSM 103164</strain>
    </source>
</reference>
<dbReference type="InterPro" id="IPR017517">
    <property type="entry name" value="Maleyloyr_isom"/>
</dbReference>
<sequence>MTAADDLRASLAHETQHLLGATIAVTDEQWHEPSSLPGWTRAHLATHIARNADGLVRLIRGALDGTPAQMYPSDEVRDAEIAEGATRSGLELQQDLDASAGRFGQAFDELAESGRLDAVVTMRGGAEVPAGLLGVARLGEVVLHHADLALGYSLTEADGPALQALLEWASRRMGRKPEMPPVLLRWEGGELSVGEGEPTAVVEGTPAALLGWLTGRDGGAVTGADGIAPPPY</sequence>
<dbReference type="SUPFAM" id="SSF109854">
    <property type="entry name" value="DinB/YfiT-like putative metalloenzymes"/>
    <property type="match status" value="1"/>
</dbReference>
<dbReference type="GO" id="GO:0050077">
    <property type="term" value="F:maleylpyruvate isomerase activity"/>
    <property type="evidence" value="ECO:0007669"/>
    <property type="project" value="UniProtKB-EC"/>
</dbReference>
<feature type="domain" description="Mycothiol-dependent maleylpyruvate isomerase metal-binding" evidence="1">
    <location>
        <begin position="11"/>
        <end position="149"/>
    </location>
</feature>
<dbReference type="InterPro" id="IPR034660">
    <property type="entry name" value="DinB/YfiT-like"/>
</dbReference>
<dbReference type="Proteomes" id="UP000527616">
    <property type="component" value="Unassembled WGS sequence"/>
</dbReference>
<protein>
    <submittedName>
        <fullName evidence="2">Maleylpyruvate isomerase</fullName>
        <ecNumber evidence="2">5.2.1.4</ecNumber>
    </submittedName>
</protein>
<keyword evidence="2" id="KW-0413">Isomerase</keyword>
<dbReference type="EMBL" id="JACBZS010000001">
    <property type="protein sequence ID" value="NYI72128.1"/>
    <property type="molecule type" value="Genomic_DNA"/>
</dbReference>
<dbReference type="NCBIfam" id="TIGR03083">
    <property type="entry name" value="maleylpyruvate isomerase family mycothiol-dependent enzyme"/>
    <property type="match status" value="1"/>
</dbReference>
<dbReference type="EC" id="5.2.1.4" evidence="2"/>
<name>A0A7Z0DAX5_9ACTN</name>
<dbReference type="InterPro" id="IPR024344">
    <property type="entry name" value="MDMPI_metal-binding"/>
</dbReference>
<dbReference type="SUPFAM" id="SSF55718">
    <property type="entry name" value="SCP-like"/>
    <property type="match status" value="1"/>
</dbReference>
<dbReference type="AlphaFoldDB" id="A0A7Z0DAX5"/>
<organism evidence="2 3">
    <name type="scientific">Naumannella cuiyingiana</name>
    <dbReference type="NCBI Taxonomy" id="1347891"/>
    <lineage>
        <taxon>Bacteria</taxon>
        <taxon>Bacillati</taxon>
        <taxon>Actinomycetota</taxon>
        <taxon>Actinomycetes</taxon>
        <taxon>Propionibacteriales</taxon>
        <taxon>Propionibacteriaceae</taxon>
        <taxon>Naumannella</taxon>
    </lineage>
</organism>